<dbReference type="GO" id="GO:0006310">
    <property type="term" value="P:DNA recombination"/>
    <property type="evidence" value="ECO:0007669"/>
    <property type="project" value="UniProtKB-KW"/>
</dbReference>
<gene>
    <name evidence="8" type="ORF">BGX16_0901</name>
</gene>
<dbReference type="OrthoDB" id="9801717at2"/>
<evidence type="ECO:0000259" key="7">
    <source>
        <dbReference type="PROSITE" id="PS51900"/>
    </source>
</evidence>
<organism evidence="8 9">
    <name type="scientific">Hallerella succinigenes</name>
    <dbReference type="NCBI Taxonomy" id="1896222"/>
    <lineage>
        <taxon>Bacteria</taxon>
        <taxon>Pseudomonadati</taxon>
        <taxon>Fibrobacterota</taxon>
        <taxon>Fibrobacteria</taxon>
        <taxon>Fibrobacterales</taxon>
        <taxon>Fibrobacteraceae</taxon>
        <taxon>Hallerella</taxon>
    </lineage>
</organism>
<proteinExistence type="inferred from homology"/>
<dbReference type="CDD" id="cd01189">
    <property type="entry name" value="INT_ICEBs1_C_like"/>
    <property type="match status" value="1"/>
</dbReference>
<dbReference type="InterPro" id="IPR011010">
    <property type="entry name" value="DNA_brk_join_enz"/>
</dbReference>
<dbReference type="InterPro" id="IPR013762">
    <property type="entry name" value="Integrase-like_cat_sf"/>
</dbReference>
<dbReference type="SUPFAM" id="SSF56349">
    <property type="entry name" value="DNA breaking-rejoining enzymes"/>
    <property type="match status" value="1"/>
</dbReference>
<evidence type="ECO:0000256" key="5">
    <source>
        <dbReference type="PROSITE-ProRule" id="PRU01248"/>
    </source>
</evidence>
<dbReference type="PANTHER" id="PTHR30349">
    <property type="entry name" value="PHAGE INTEGRASE-RELATED"/>
    <property type="match status" value="1"/>
</dbReference>
<dbReference type="Proteomes" id="UP000231134">
    <property type="component" value="Unassembled WGS sequence"/>
</dbReference>
<keyword evidence="9" id="KW-1185">Reference proteome</keyword>
<evidence type="ECO:0000256" key="1">
    <source>
        <dbReference type="ARBA" id="ARBA00008857"/>
    </source>
</evidence>
<evidence type="ECO:0000256" key="4">
    <source>
        <dbReference type="ARBA" id="ARBA00023172"/>
    </source>
</evidence>
<evidence type="ECO:0000313" key="8">
    <source>
        <dbReference type="EMBL" id="PJJ40949.1"/>
    </source>
</evidence>
<feature type="domain" description="Tyr recombinase" evidence="6">
    <location>
        <begin position="101"/>
        <end position="303"/>
    </location>
</feature>
<dbReference type="GO" id="GO:0003677">
    <property type="term" value="F:DNA binding"/>
    <property type="evidence" value="ECO:0007669"/>
    <property type="project" value="UniProtKB-UniRule"/>
</dbReference>
<reference evidence="8 9" key="1">
    <citation type="submission" date="2017-11" db="EMBL/GenBank/DDBJ databases">
        <title>Animal gut microbial communities from fecal samples from Wisconsin, USA.</title>
        <authorList>
            <person name="Neumann A."/>
        </authorList>
    </citation>
    <scope>NUCLEOTIDE SEQUENCE [LARGE SCALE GENOMIC DNA]</scope>
    <source>
        <strain evidence="8 9">UWS3</strain>
    </source>
</reference>
<dbReference type="InterPro" id="IPR050090">
    <property type="entry name" value="Tyrosine_recombinase_XerCD"/>
</dbReference>
<evidence type="ECO:0000256" key="2">
    <source>
        <dbReference type="ARBA" id="ARBA00022908"/>
    </source>
</evidence>
<protein>
    <submittedName>
        <fullName evidence="8">Site-specific recombinase XerD</fullName>
    </submittedName>
</protein>
<dbReference type="InterPro" id="IPR044068">
    <property type="entry name" value="CB"/>
</dbReference>
<dbReference type="EMBL" id="PGEX01000001">
    <property type="protein sequence ID" value="PJJ40949.1"/>
    <property type="molecule type" value="Genomic_DNA"/>
</dbReference>
<sequence>MRFEKAAESWFGKAAADWKESTLAKYRALLRKHLLPAFGGMEAEGIGTGDVRDFAERELSGFSISARRFALSTLSRILQFSLPAELFRALEFPKGGKVRKGKADSLLPGELAALIRTLEGNKNPKRENTAHVLLLIAFTGMRLGEACALRLSDFDFVRNTVRIHATLERLPVENGGTADGAKGKARTALRLLPAKTASGEREIPIPEKLLARLKEMAAENPPEAPLTTRDPRTLQNHFKKFLKAAGISKDAHIHTLRHTFATHSLSAGADLKTLSATLGHASTHTTLDLYVHPTFESKRRLQEAFRLFIAHPEKWGRQGDDADWGEGFGKGRPFG</sequence>
<dbReference type="Pfam" id="PF00589">
    <property type="entry name" value="Phage_integrase"/>
    <property type="match status" value="1"/>
</dbReference>
<dbReference type="InterPro" id="IPR010998">
    <property type="entry name" value="Integrase_recombinase_N"/>
</dbReference>
<dbReference type="InterPro" id="IPR004107">
    <property type="entry name" value="Integrase_SAM-like_N"/>
</dbReference>
<dbReference type="RefSeq" id="WP_100424974.1">
    <property type="nucleotide sequence ID" value="NZ_PGEX01000001.1"/>
</dbReference>
<comment type="similarity">
    <text evidence="1">Belongs to the 'phage' integrase family.</text>
</comment>
<dbReference type="AlphaFoldDB" id="A0A2M9A5H5"/>
<keyword evidence="2" id="KW-0229">DNA integration</keyword>
<dbReference type="InterPro" id="IPR002104">
    <property type="entry name" value="Integrase_catalytic"/>
</dbReference>
<dbReference type="PANTHER" id="PTHR30349:SF64">
    <property type="entry name" value="PROPHAGE INTEGRASE INTD-RELATED"/>
    <property type="match status" value="1"/>
</dbReference>
<dbReference type="PROSITE" id="PS51900">
    <property type="entry name" value="CB"/>
    <property type="match status" value="1"/>
</dbReference>
<dbReference type="Pfam" id="PF14659">
    <property type="entry name" value="Phage_int_SAM_3"/>
    <property type="match status" value="1"/>
</dbReference>
<keyword evidence="4" id="KW-0233">DNA recombination</keyword>
<name>A0A2M9A5H5_9BACT</name>
<evidence type="ECO:0000313" key="9">
    <source>
        <dbReference type="Proteomes" id="UP000231134"/>
    </source>
</evidence>
<comment type="caution">
    <text evidence="8">The sequence shown here is derived from an EMBL/GenBank/DDBJ whole genome shotgun (WGS) entry which is preliminary data.</text>
</comment>
<dbReference type="Gene3D" id="1.10.443.10">
    <property type="entry name" value="Intergrase catalytic core"/>
    <property type="match status" value="1"/>
</dbReference>
<accession>A0A2M9A5H5</accession>
<evidence type="ECO:0000256" key="3">
    <source>
        <dbReference type="ARBA" id="ARBA00023125"/>
    </source>
</evidence>
<evidence type="ECO:0000259" key="6">
    <source>
        <dbReference type="PROSITE" id="PS51898"/>
    </source>
</evidence>
<feature type="domain" description="Core-binding (CB)" evidence="7">
    <location>
        <begin position="1"/>
        <end position="82"/>
    </location>
</feature>
<dbReference type="Gene3D" id="1.10.150.130">
    <property type="match status" value="1"/>
</dbReference>
<keyword evidence="3 5" id="KW-0238">DNA-binding</keyword>
<dbReference type="PROSITE" id="PS51898">
    <property type="entry name" value="TYR_RECOMBINASE"/>
    <property type="match status" value="1"/>
</dbReference>
<dbReference type="GO" id="GO:0015074">
    <property type="term" value="P:DNA integration"/>
    <property type="evidence" value="ECO:0007669"/>
    <property type="project" value="UniProtKB-KW"/>
</dbReference>